<dbReference type="InterPro" id="IPR036890">
    <property type="entry name" value="HATPase_C_sf"/>
</dbReference>
<dbReference type="PANTHER" id="PTHR42878">
    <property type="entry name" value="TWO-COMPONENT HISTIDINE KINASE"/>
    <property type="match status" value="1"/>
</dbReference>
<keyword evidence="6" id="KW-0472">Membrane</keyword>
<evidence type="ECO:0000256" key="2">
    <source>
        <dbReference type="ARBA" id="ARBA00012438"/>
    </source>
</evidence>
<name>A0ABW2INN1_9PROT</name>
<dbReference type="SMART" id="SM00388">
    <property type="entry name" value="HisKA"/>
    <property type="match status" value="1"/>
</dbReference>
<evidence type="ECO:0000256" key="3">
    <source>
        <dbReference type="ARBA" id="ARBA00022553"/>
    </source>
</evidence>
<sequence length="963" mass="107910">MTGSGADFKTRQQQELDRFDELWNAATADNSTLPKVSFENSRSKTRSILELAQNIFRVHCAGVVCFDLMREFTLIDDNYSFNDLDSSEDTINSQVRELVLGQVLEVQSELPAEYAEAFDHISFPIKCFARFPLMDGQRVKGFFYLLNPRAKTFGPEAIRNVELLSKTLEDSVNDDSALVTRNEFSRIKNEMARFKAIIEGASGDIFVVNASDYSIILANSQVRKKLGYTDEELQNRMFSDVCGISVDAFHDYVHAIEQGRLQEFACETHIVKKSGETFPAIVELTRDTNGDAPVVVAYVRDMTARLQRQAEFDSLSAYHKAALTVASEVSVGMEAVFDQSGKIVDFFIQQAEPGDFKFSSSANENMVGKRFLDAFPAARSNGFFARCVTAFRSNELDVFEQEYVHDEINEYFRVSAIRVGDDFLQLGMRAITEKKLRNTVWLALHELSNSLDIETSEYMDRMLQIGRKALGMRFAQIANVIADGQAICVTNVDGDHEALCVGNVLPIEETVFLKYGVDCKPVFLSNLDLPCRLVLPEGELQYIHAYAAAPIFVNGKLDSYVSFLENRERDSGFDEFEMGIVSVIAKFISQRKSLDQARHELEASRDELQLIFDNVPAKIIRRDSDNRYLKVNKSAADLFGYSPEALEGMHPTEVIQGYNEKFREIDEAVLKTAKPNLGMVFDCKEDGSLWERVDVVPVMGDGKKADGLLVICTDMTEQKQAEIKLEAVVKELEGANQSLEQFNTVVSHDLKAPLRHMRMLAELLLEAVEPDSEAADYAFHIKENANNCQAMIDALMVLSRVSRAELNRASTDIGMIVDSISDVLKSELNDIGGEIVCHSLPNVQVDAKLVANLFQNLIENAIKYRADRPLRIHIEVDDTGDVPVFAVRDNGRGICADYSKSIFQIFVRLGGEDAPEKGEGVGLSICRRIVERHGGKIWLDTDYKDGACFKFTLAQSRVIAAMH</sequence>
<dbReference type="InterPro" id="IPR050351">
    <property type="entry name" value="BphY/WalK/GraS-like"/>
</dbReference>
<evidence type="ECO:0000256" key="1">
    <source>
        <dbReference type="ARBA" id="ARBA00000085"/>
    </source>
</evidence>
<dbReference type="PRINTS" id="PR00344">
    <property type="entry name" value="BCTRLSENSOR"/>
</dbReference>
<dbReference type="PROSITE" id="PS50112">
    <property type="entry name" value="PAS"/>
    <property type="match status" value="2"/>
</dbReference>
<dbReference type="InterPro" id="IPR013656">
    <property type="entry name" value="PAS_4"/>
</dbReference>
<dbReference type="InterPro" id="IPR005467">
    <property type="entry name" value="His_kinase_dom"/>
</dbReference>
<evidence type="ECO:0000259" key="9">
    <source>
        <dbReference type="PROSITE" id="PS50113"/>
    </source>
</evidence>
<dbReference type="CDD" id="cd00130">
    <property type="entry name" value="PAS"/>
    <property type="match status" value="2"/>
</dbReference>
<dbReference type="InterPro" id="IPR000014">
    <property type="entry name" value="PAS"/>
</dbReference>
<dbReference type="Gene3D" id="3.30.450.20">
    <property type="entry name" value="PAS domain"/>
    <property type="match status" value="2"/>
</dbReference>
<dbReference type="InterPro" id="IPR004358">
    <property type="entry name" value="Sig_transdc_His_kin-like_C"/>
</dbReference>
<keyword evidence="5" id="KW-0418">Kinase</keyword>
<dbReference type="InterPro" id="IPR035965">
    <property type="entry name" value="PAS-like_dom_sf"/>
</dbReference>
<evidence type="ECO:0000313" key="10">
    <source>
        <dbReference type="EMBL" id="MFC7292532.1"/>
    </source>
</evidence>
<dbReference type="Gene3D" id="3.30.565.10">
    <property type="entry name" value="Histidine kinase-like ATPase, C-terminal domain"/>
    <property type="match status" value="1"/>
</dbReference>
<dbReference type="EC" id="2.7.13.3" evidence="2"/>
<dbReference type="InterPro" id="IPR000700">
    <property type="entry name" value="PAS-assoc_C"/>
</dbReference>
<dbReference type="NCBIfam" id="TIGR00229">
    <property type="entry name" value="sensory_box"/>
    <property type="match status" value="2"/>
</dbReference>
<evidence type="ECO:0000313" key="11">
    <source>
        <dbReference type="Proteomes" id="UP001596492"/>
    </source>
</evidence>
<dbReference type="SUPFAM" id="SSF55874">
    <property type="entry name" value="ATPase domain of HSP90 chaperone/DNA topoisomerase II/histidine kinase"/>
    <property type="match status" value="1"/>
</dbReference>
<dbReference type="Gene3D" id="1.10.287.130">
    <property type="match status" value="1"/>
</dbReference>
<feature type="domain" description="PAS" evidence="8">
    <location>
        <begin position="190"/>
        <end position="274"/>
    </location>
</feature>
<dbReference type="PROSITE" id="PS50109">
    <property type="entry name" value="HIS_KIN"/>
    <property type="match status" value="1"/>
</dbReference>
<dbReference type="RefSeq" id="WP_382168034.1">
    <property type="nucleotide sequence ID" value="NZ_JBHTBR010000005.1"/>
</dbReference>
<dbReference type="SUPFAM" id="SSF55781">
    <property type="entry name" value="GAF domain-like"/>
    <property type="match status" value="1"/>
</dbReference>
<dbReference type="EMBL" id="JBHTBR010000005">
    <property type="protein sequence ID" value="MFC7292532.1"/>
    <property type="molecule type" value="Genomic_DNA"/>
</dbReference>
<dbReference type="Pfam" id="PF02518">
    <property type="entry name" value="HATPase_c"/>
    <property type="match status" value="1"/>
</dbReference>
<feature type="domain" description="PAC" evidence="9">
    <location>
        <begin position="264"/>
        <end position="314"/>
    </location>
</feature>
<dbReference type="SMART" id="SM00091">
    <property type="entry name" value="PAS"/>
    <property type="match status" value="2"/>
</dbReference>
<dbReference type="SUPFAM" id="SSF47384">
    <property type="entry name" value="Homodimeric domain of signal transducing histidine kinase"/>
    <property type="match status" value="1"/>
</dbReference>
<dbReference type="Pfam" id="PF13426">
    <property type="entry name" value="PAS_9"/>
    <property type="match status" value="1"/>
</dbReference>
<keyword evidence="4" id="KW-0808">Transferase</keyword>
<keyword evidence="3" id="KW-0597">Phosphoprotein</keyword>
<accession>A0ABW2INN1</accession>
<feature type="domain" description="Histidine kinase" evidence="7">
    <location>
        <begin position="745"/>
        <end position="957"/>
    </location>
</feature>
<dbReference type="InterPro" id="IPR036097">
    <property type="entry name" value="HisK_dim/P_sf"/>
</dbReference>
<dbReference type="Proteomes" id="UP001596492">
    <property type="component" value="Unassembled WGS sequence"/>
</dbReference>
<dbReference type="PROSITE" id="PS50113">
    <property type="entry name" value="PAC"/>
    <property type="match status" value="2"/>
</dbReference>
<dbReference type="Pfam" id="PF08448">
    <property type="entry name" value="PAS_4"/>
    <property type="match status" value="1"/>
</dbReference>
<dbReference type="InterPro" id="IPR003594">
    <property type="entry name" value="HATPase_dom"/>
</dbReference>
<evidence type="ECO:0000256" key="5">
    <source>
        <dbReference type="ARBA" id="ARBA00022777"/>
    </source>
</evidence>
<evidence type="ECO:0000259" key="7">
    <source>
        <dbReference type="PROSITE" id="PS50109"/>
    </source>
</evidence>
<evidence type="ECO:0000259" key="8">
    <source>
        <dbReference type="PROSITE" id="PS50112"/>
    </source>
</evidence>
<dbReference type="SUPFAM" id="SSF55785">
    <property type="entry name" value="PYP-like sensor domain (PAS domain)"/>
    <property type="match status" value="2"/>
</dbReference>
<reference evidence="11" key="1">
    <citation type="journal article" date="2019" name="Int. J. Syst. Evol. Microbiol.">
        <title>The Global Catalogue of Microorganisms (GCM) 10K type strain sequencing project: providing services to taxonomists for standard genome sequencing and annotation.</title>
        <authorList>
            <consortium name="The Broad Institute Genomics Platform"/>
            <consortium name="The Broad Institute Genome Sequencing Center for Infectious Disease"/>
            <person name="Wu L."/>
            <person name="Ma J."/>
        </authorList>
    </citation>
    <scope>NUCLEOTIDE SEQUENCE [LARGE SCALE GENOMIC DNA]</scope>
    <source>
        <strain evidence="11">CCUG 51308</strain>
    </source>
</reference>
<dbReference type="SMART" id="SM00387">
    <property type="entry name" value="HATPase_c"/>
    <property type="match status" value="1"/>
</dbReference>
<feature type="domain" description="PAS" evidence="8">
    <location>
        <begin position="604"/>
        <end position="648"/>
    </location>
</feature>
<dbReference type="CDD" id="cd00082">
    <property type="entry name" value="HisKA"/>
    <property type="match status" value="1"/>
</dbReference>
<keyword evidence="11" id="KW-1185">Reference proteome</keyword>
<protein>
    <recommendedName>
        <fullName evidence="2">histidine kinase</fullName>
        <ecNumber evidence="2">2.7.13.3</ecNumber>
    </recommendedName>
</protein>
<feature type="domain" description="PAC" evidence="9">
    <location>
        <begin position="673"/>
        <end position="727"/>
    </location>
</feature>
<dbReference type="InterPro" id="IPR003661">
    <property type="entry name" value="HisK_dim/P_dom"/>
</dbReference>
<evidence type="ECO:0000256" key="4">
    <source>
        <dbReference type="ARBA" id="ARBA00022679"/>
    </source>
</evidence>
<dbReference type="Pfam" id="PF00512">
    <property type="entry name" value="HisKA"/>
    <property type="match status" value="1"/>
</dbReference>
<organism evidence="10 11">
    <name type="scientific">Hirschia litorea</name>
    <dbReference type="NCBI Taxonomy" id="1199156"/>
    <lineage>
        <taxon>Bacteria</taxon>
        <taxon>Pseudomonadati</taxon>
        <taxon>Pseudomonadota</taxon>
        <taxon>Alphaproteobacteria</taxon>
        <taxon>Hyphomonadales</taxon>
        <taxon>Hyphomonadaceae</taxon>
        <taxon>Hirschia</taxon>
    </lineage>
</organism>
<gene>
    <name evidence="10" type="ORF">ACFQS8_12950</name>
</gene>
<comment type="caution">
    <text evidence="10">The sequence shown here is derived from an EMBL/GenBank/DDBJ whole genome shotgun (WGS) entry which is preliminary data.</text>
</comment>
<proteinExistence type="predicted"/>
<dbReference type="PANTHER" id="PTHR42878:SF15">
    <property type="entry name" value="BACTERIOPHYTOCHROME"/>
    <property type="match status" value="1"/>
</dbReference>
<comment type="catalytic activity">
    <reaction evidence="1">
        <text>ATP + protein L-histidine = ADP + protein N-phospho-L-histidine.</text>
        <dbReference type="EC" id="2.7.13.3"/>
    </reaction>
</comment>
<evidence type="ECO:0000256" key="6">
    <source>
        <dbReference type="ARBA" id="ARBA00023136"/>
    </source>
</evidence>